<keyword evidence="4" id="KW-0411">Iron-sulfur</keyword>
<dbReference type="GO" id="GO:0046872">
    <property type="term" value="F:metal ion binding"/>
    <property type="evidence" value="ECO:0007669"/>
    <property type="project" value="UniProtKB-KW"/>
</dbReference>
<dbReference type="InterPro" id="IPR024264">
    <property type="entry name" value="DUF3786"/>
</dbReference>
<dbReference type="Pfam" id="PF12654">
    <property type="entry name" value="DUF3786"/>
    <property type="match status" value="1"/>
</dbReference>
<dbReference type="InterPro" id="IPR007202">
    <property type="entry name" value="4Fe-4S_dom"/>
</dbReference>
<evidence type="ECO:0000259" key="5">
    <source>
        <dbReference type="PROSITE" id="PS51656"/>
    </source>
</evidence>
<dbReference type="STRING" id="91360.SAMN05660330_03185"/>
<organism evidence="6 7">
    <name type="scientific">Desulforhopalus singaporensis</name>
    <dbReference type="NCBI Taxonomy" id="91360"/>
    <lineage>
        <taxon>Bacteria</taxon>
        <taxon>Pseudomonadati</taxon>
        <taxon>Thermodesulfobacteriota</taxon>
        <taxon>Desulfobulbia</taxon>
        <taxon>Desulfobulbales</taxon>
        <taxon>Desulfocapsaceae</taxon>
        <taxon>Desulforhopalus</taxon>
    </lineage>
</organism>
<proteinExistence type="predicted"/>
<keyword evidence="1" id="KW-0004">4Fe-4S</keyword>
<name>A0A1H0TPG0_9BACT</name>
<accession>A0A1H0TPG0</accession>
<evidence type="ECO:0000313" key="7">
    <source>
        <dbReference type="Proteomes" id="UP000199073"/>
    </source>
</evidence>
<evidence type="ECO:0000256" key="1">
    <source>
        <dbReference type="ARBA" id="ARBA00022485"/>
    </source>
</evidence>
<sequence length="266" mass="30273">MVAVKNVMEIFVELDKSNCRLCGEKTCLAFAGAVFKSSRKLEECPRLHPSVIRKYQDSRYGSNVEERRDEHLEMALEEVLKLDFTETSVRIGGLVRDGILYFNVLGKRFGLTKDGRFLTDLHINPWVMAPLLTYLCSCRGKQPSGEWISFREIPNGQEKYNLFKKRTEDVLKGLGDKYPDFFSDVVQMFDGREVEEQFASDVSVVLYPFPLVPLMICYWMPEEGMGSKLNLFFDSTIGENLGVDAAFSIGAGLAQMFEKLANQHAF</sequence>
<dbReference type="Gene3D" id="1.10.15.40">
    <property type="entry name" value="Electron transport complex subunit B, putative Fe-S cluster"/>
    <property type="match status" value="1"/>
</dbReference>
<evidence type="ECO:0000313" key="6">
    <source>
        <dbReference type="EMBL" id="SDP55665.1"/>
    </source>
</evidence>
<feature type="domain" description="4Fe-4S" evidence="5">
    <location>
        <begin position="2"/>
        <end position="61"/>
    </location>
</feature>
<dbReference type="AlphaFoldDB" id="A0A1H0TPG0"/>
<keyword evidence="7" id="KW-1185">Reference proteome</keyword>
<dbReference type="RefSeq" id="WP_176761270.1">
    <property type="nucleotide sequence ID" value="NZ_FNJI01000025.1"/>
</dbReference>
<reference evidence="6 7" key="1">
    <citation type="submission" date="2016-10" db="EMBL/GenBank/DDBJ databases">
        <authorList>
            <person name="de Groot N.N."/>
        </authorList>
    </citation>
    <scope>NUCLEOTIDE SEQUENCE [LARGE SCALE GENOMIC DNA]</scope>
    <source>
        <strain evidence="6 7">DSM 12130</strain>
    </source>
</reference>
<dbReference type="PROSITE" id="PS51656">
    <property type="entry name" value="4FE4S"/>
    <property type="match status" value="1"/>
</dbReference>
<evidence type="ECO:0000256" key="3">
    <source>
        <dbReference type="ARBA" id="ARBA00023004"/>
    </source>
</evidence>
<dbReference type="Proteomes" id="UP000199073">
    <property type="component" value="Unassembled WGS sequence"/>
</dbReference>
<dbReference type="EMBL" id="FNJI01000025">
    <property type="protein sequence ID" value="SDP55665.1"/>
    <property type="molecule type" value="Genomic_DNA"/>
</dbReference>
<gene>
    <name evidence="6" type="ORF">SAMN05660330_03185</name>
</gene>
<keyword evidence="2" id="KW-0479">Metal-binding</keyword>
<dbReference type="Pfam" id="PF04060">
    <property type="entry name" value="FeS"/>
    <property type="match status" value="1"/>
</dbReference>
<keyword evidence="3" id="KW-0408">Iron</keyword>
<protein>
    <submittedName>
        <fullName evidence="6">Putative Fe-S cluster</fullName>
    </submittedName>
</protein>
<evidence type="ECO:0000256" key="2">
    <source>
        <dbReference type="ARBA" id="ARBA00022723"/>
    </source>
</evidence>
<evidence type="ECO:0000256" key="4">
    <source>
        <dbReference type="ARBA" id="ARBA00023014"/>
    </source>
</evidence>
<dbReference type="GO" id="GO:0051539">
    <property type="term" value="F:4 iron, 4 sulfur cluster binding"/>
    <property type="evidence" value="ECO:0007669"/>
    <property type="project" value="UniProtKB-KW"/>
</dbReference>